<organism evidence="5 6">
    <name type="scientific">Candidatus Falkowbacteria bacterium CG10_big_fil_rev_8_21_14_0_10_44_15</name>
    <dbReference type="NCBI Taxonomy" id="1974569"/>
    <lineage>
        <taxon>Bacteria</taxon>
        <taxon>Candidatus Falkowiibacteriota</taxon>
    </lineage>
</organism>
<dbReference type="InterPro" id="IPR050881">
    <property type="entry name" value="LL-DAP_aminotransferase"/>
</dbReference>
<dbReference type="InterPro" id="IPR004839">
    <property type="entry name" value="Aminotransferase_I/II_large"/>
</dbReference>
<proteinExistence type="predicted"/>
<dbReference type="EMBL" id="PFAT01000005">
    <property type="protein sequence ID" value="PIR92659.1"/>
    <property type="molecule type" value="Genomic_DNA"/>
</dbReference>
<protein>
    <recommendedName>
        <fullName evidence="4">Aminotransferase class I/classII large domain-containing protein</fullName>
    </recommendedName>
</protein>
<evidence type="ECO:0000313" key="5">
    <source>
        <dbReference type="EMBL" id="PIR92659.1"/>
    </source>
</evidence>
<keyword evidence="3" id="KW-0808">Transferase</keyword>
<dbReference type="Gene3D" id="3.40.640.10">
    <property type="entry name" value="Type I PLP-dependent aspartate aminotransferase-like (Major domain)"/>
    <property type="match status" value="1"/>
</dbReference>
<dbReference type="SUPFAM" id="SSF53383">
    <property type="entry name" value="PLP-dependent transferases"/>
    <property type="match status" value="1"/>
</dbReference>
<comment type="cofactor">
    <cofactor evidence="1">
        <name>pyridoxal 5'-phosphate</name>
        <dbReference type="ChEBI" id="CHEBI:597326"/>
    </cofactor>
</comment>
<dbReference type="AlphaFoldDB" id="A0A2H0V2K7"/>
<dbReference type="GO" id="GO:0008483">
    <property type="term" value="F:transaminase activity"/>
    <property type="evidence" value="ECO:0007669"/>
    <property type="project" value="UniProtKB-KW"/>
</dbReference>
<evidence type="ECO:0000256" key="3">
    <source>
        <dbReference type="ARBA" id="ARBA00022679"/>
    </source>
</evidence>
<keyword evidence="2" id="KW-0032">Aminotransferase</keyword>
<sequence>MLKSQLPEGGGNLFQNIKAMCLEAEQSGVKLWRLSIGQPKGPALLSARQAAAQTIMSDEERVHEYQDNGSPGCLDFASRFVQAHVKRALQGHKIAFLPTPGTKSMLGLIPMACGGFSGRRIKVATMTAPGYPTPAVWTKYLDNGHCALPTNSQNQFLFEPTKKIDREVKLAMANYPHNPSGQVATRKYWEEICEFCERAGIRLFNDAAYAMLVYQQEGEEQICPLTEVAVDYPELSWAEAFSASKAIANGTGWRIGAICGSPDFVGDIATIKGETDSGFNAALATGVLYAVEHDQAGIAACRRQYETRIHLLIVYLESSGMQLAVKPKAGFFTLWKVPRVAFGQSVINAEHFNRLMIAETGIVGVHFHPYIRYAVTSPIEEIDFKQAIDEGFAKAKVSY</sequence>
<dbReference type="InterPro" id="IPR015424">
    <property type="entry name" value="PyrdxlP-dep_Trfase"/>
</dbReference>
<gene>
    <name evidence="5" type="ORF">COU01_00565</name>
</gene>
<feature type="domain" description="Aminotransferase class I/classII large" evidence="4">
    <location>
        <begin position="32"/>
        <end position="366"/>
    </location>
</feature>
<dbReference type="GO" id="GO:0030170">
    <property type="term" value="F:pyridoxal phosphate binding"/>
    <property type="evidence" value="ECO:0007669"/>
    <property type="project" value="InterPro"/>
</dbReference>
<dbReference type="Proteomes" id="UP000228510">
    <property type="component" value="Unassembled WGS sequence"/>
</dbReference>
<dbReference type="PANTHER" id="PTHR42832">
    <property type="entry name" value="AMINO ACID AMINOTRANSFERASE"/>
    <property type="match status" value="1"/>
</dbReference>
<evidence type="ECO:0000259" key="4">
    <source>
        <dbReference type="Pfam" id="PF00155"/>
    </source>
</evidence>
<accession>A0A2H0V2K7</accession>
<comment type="caution">
    <text evidence="5">The sequence shown here is derived from an EMBL/GenBank/DDBJ whole genome shotgun (WGS) entry which is preliminary data.</text>
</comment>
<name>A0A2H0V2K7_9BACT</name>
<dbReference type="Pfam" id="PF00155">
    <property type="entry name" value="Aminotran_1_2"/>
    <property type="match status" value="1"/>
</dbReference>
<dbReference type="PANTHER" id="PTHR42832:SF3">
    <property type="entry name" value="L-GLUTAMINE--4-(METHYLSULFANYL)-2-OXOBUTANOATE AMINOTRANSFERASE"/>
    <property type="match status" value="1"/>
</dbReference>
<evidence type="ECO:0000313" key="6">
    <source>
        <dbReference type="Proteomes" id="UP000228510"/>
    </source>
</evidence>
<dbReference type="CDD" id="cd00609">
    <property type="entry name" value="AAT_like"/>
    <property type="match status" value="1"/>
</dbReference>
<dbReference type="InterPro" id="IPR015421">
    <property type="entry name" value="PyrdxlP-dep_Trfase_major"/>
</dbReference>
<evidence type="ECO:0000256" key="1">
    <source>
        <dbReference type="ARBA" id="ARBA00001933"/>
    </source>
</evidence>
<reference evidence="6" key="1">
    <citation type="submission" date="2017-09" db="EMBL/GenBank/DDBJ databases">
        <title>Depth-based differentiation of microbial function through sediment-hosted aquifers and enrichment of novel symbionts in the deep terrestrial subsurface.</title>
        <authorList>
            <person name="Probst A.J."/>
            <person name="Ladd B."/>
            <person name="Jarett J.K."/>
            <person name="Geller-Mcgrath D.E."/>
            <person name="Sieber C.M.K."/>
            <person name="Emerson J.B."/>
            <person name="Anantharaman K."/>
            <person name="Thomas B.C."/>
            <person name="Malmstrom R."/>
            <person name="Stieglmeier M."/>
            <person name="Klingl A."/>
            <person name="Woyke T."/>
            <person name="Ryan C.M."/>
            <person name="Banfield J.F."/>
        </authorList>
    </citation>
    <scope>NUCLEOTIDE SEQUENCE [LARGE SCALE GENOMIC DNA]</scope>
</reference>
<evidence type="ECO:0000256" key="2">
    <source>
        <dbReference type="ARBA" id="ARBA00022576"/>
    </source>
</evidence>